<evidence type="ECO:0000313" key="2">
    <source>
        <dbReference type="Proteomes" id="UP000007703"/>
    </source>
</evidence>
<evidence type="ECO:0000313" key="1">
    <source>
        <dbReference type="EMBL" id="EEQ39192.1"/>
    </source>
</evidence>
<gene>
    <name evidence="1" type="ORF">CLUG_03320</name>
</gene>
<proteinExistence type="predicted"/>
<accession>C4Y586</accession>
<reference evidence="1 2" key="1">
    <citation type="journal article" date="2009" name="Nature">
        <title>Evolution of pathogenicity and sexual reproduction in eight Candida genomes.</title>
        <authorList>
            <person name="Butler G."/>
            <person name="Rasmussen M.D."/>
            <person name="Lin M.F."/>
            <person name="Santos M.A."/>
            <person name="Sakthikumar S."/>
            <person name="Munro C.A."/>
            <person name="Rheinbay E."/>
            <person name="Grabherr M."/>
            <person name="Forche A."/>
            <person name="Reedy J.L."/>
            <person name="Agrafioti I."/>
            <person name="Arnaud M.B."/>
            <person name="Bates S."/>
            <person name="Brown A.J."/>
            <person name="Brunke S."/>
            <person name="Costanzo M.C."/>
            <person name="Fitzpatrick D.A."/>
            <person name="de Groot P.W."/>
            <person name="Harris D."/>
            <person name="Hoyer L.L."/>
            <person name="Hube B."/>
            <person name="Klis F.M."/>
            <person name="Kodira C."/>
            <person name="Lennard N."/>
            <person name="Logue M.E."/>
            <person name="Martin R."/>
            <person name="Neiman A.M."/>
            <person name="Nikolaou E."/>
            <person name="Quail M.A."/>
            <person name="Quinn J."/>
            <person name="Santos M.C."/>
            <person name="Schmitzberger F.F."/>
            <person name="Sherlock G."/>
            <person name="Shah P."/>
            <person name="Silverstein K.A."/>
            <person name="Skrzypek M.S."/>
            <person name="Soll D."/>
            <person name="Staggs R."/>
            <person name="Stansfield I."/>
            <person name="Stumpf M.P."/>
            <person name="Sudbery P.E."/>
            <person name="Srikantha T."/>
            <person name="Zeng Q."/>
            <person name="Berman J."/>
            <person name="Berriman M."/>
            <person name="Heitman J."/>
            <person name="Gow N.A."/>
            <person name="Lorenz M.C."/>
            <person name="Birren B.W."/>
            <person name="Kellis M."/>
            <person name="Cuomo C.A."/>
        </authorList>
    </citation>
    <scope>NUCLEOTIDE SEQUENCE [LARGE SCALE GENOMIC DNA]</scope>
    <source>
        <strain evidence="1 2">ATCC 42720</strain>
    </source>
</reference>
<dbReference type="Proteomes" id="UP000007703">
    <property type="component" value="Unassembled WGS sequence"/>
</dbReference>
<dbReference type="HOGENOM" id="CLU_1250550_0_0_1"/>
<sequence length="221" mass="24797">MFVFLELDASRRTEFSELMPTVQIAVIRSAGRLARYSSSLGRRRPRREPGPPLLIYGLARKSRVVFDQAPDKSAAIHVRQREKRQQPREAAQVRFPPQNLESRPHQAKQACHGNPAQLPKPGGVSVEHVAAKHLSVVSREPRDHFDGRFHSEPHLEVCVEGKPRAFVEGRIAGVVHKKQVGFLSGVDADGNHVRVDMARCICQKSFHQEKRHGGDVGVHRT</sequence>
<dbReference type="AlphaFoldDB" id="C4Y586"/>
<dbReference type="KEGG" id="clu:CLUG_03320"/>
<dbReference type="InParanoid" id="C4Y586"/>
<dbReference type="EMBL" id="CH408079">
    <property type="protein sequence ID" value="EEQ39192.1"/>
    <property type="molecule type" value="Genomic_DNA"/>
</dbReference>
<protein>
    <submittedName>
        <fullName evidence="1">Uncharacterized protein</fullName>
    </submittedName>
</protein>
<organism evidence="1 2">
    <name type="scientific">Clavispora lusitaniae (strain ATCC 42720)</name>
    <name type="common">Yeast</name>
    <name type="synonym">Candida lusitaniae</name>
    <dbReference type="NCBI Taxonomy" id="306902"/>
    <lineage>
        <taxon>Eukaryota</taxon>
        <taxon>Fungi</taxon>
        <taxon>Dikarya</taxon>
        <taxon>Ascomycota</taxon>
        <taxon>Saccharomycotina</taxon>
        <taxon>Pichiomycetes</taxon>
        <taxon>Metschnikowiaceae</taxon>
        <taxon>Clavispora</taxon>
    </lineage>
</organism>
<dbReference type="VEuPathDB" id="FungiDB:CLUG_03320"/>
<name>C4Y586_CLAL4</name>